<dbReference type="AlphaFoldDB" id="A0A1F5DNQ3"/>
<dbReference type="CDD" id="cd04179">
    <property type="entry name" value="DPM_DPG-synthase_like"/>
    <property type="match status" value="1"/>
</dbReference>
<accession>A0A1F5DNQ3</accession>
<dbReference type="Pfam" id="PF00535">
    <property type="entry name" value="Glycos_transf_2"/>
    <property type="match status" value="1"/>
</dbReference>
<dbReference type="EMBL" id="MEZT01000015">
    <property type="protein sequence ID" value="OGD56656.1"/>
    <property type="molecule type" value="Genomic_DNA"/>
</dbReference>
<comment type="caution">
    <text evidence="3">The sequence shown here is derived from an EMBL/GenBank/DDBJ whole genome shotgun (WGS) entry which is preliminary data.</text>
</comment>
<feature type="domain" description="Glycosyltransferase 2-like" evidence="2">
    <location>
        <begin position="5"/>
        <end position="165"/>
    </location>
</feature>
<evidence type="ECO:0000313" key="3">
    <source>
        <dbReference type="EMBL" id="OGD56656.1"/>
    </source>
</evidence>
<name>A0A1F5DNQ3_9BACT</name>
<gene>
    <name evidence="3" type="ORF">A2V71_03500</name>
</gene>
<evidence type="ECO:0000256" key="1">
    <source>
        <dbReference type="SAM" id="Phobius"/>
    </source>
</evidence>
<evidence type="ECO:0000259" key="2">
    <source>
        <dbReference type="Pfam" id="PF00535"/>
    </source>
</evidence>
<organism evidence="3 4">
    <name type="scientific">Candidatus Berkelbacteria bacterium RBG_13_40_8</name>
    <dbReference type="NCBI Taxonomy" id="1797467"/>
    <lineage>
        <taxon>Bacteria</taxon>
        <taxon>Candidatus Berkelbacteria</taxon>
    </lineage>
</organism>
<keyword evidence="1" id="KW-1133">Transmembrane helix</keyword>
<dbReference type="PANTHER" id="PTHR10859:SF91">
    <property type="entry name" value="DOLICHYL-PHOSPHATE BETA-GLUCOSYLTRANSFERASE"/>
    <property type="match status" value="1"/>
</dbReference>
<dbReference type="InterPro" id="IPR029044">
    <property type="entry name" value="Nucleotide-diphossugar_trans"/>
</dbReference>
<dbReference type="Gene3D" id="3.90.550.10">
    <property type="entry name" value="Spore Coat Polysaccharide Biosynthesis Protein SpsA, Chain A"/>
    <property type="match status" value="1"/>
</dbReference>
<sequence length="228" mass="25848">MKLGILIPAYNEEKMLGKVLKTLPKKLPGIKRKEIIVIDDGSSDNTNKIACALDVTVICHYLNRGLGGALGTGFEYAKENDFDVLLTFDADGQHNPADIASVIRPIVLKKADVVVGSRLKNKRGMPWYRRIGIFGLNLITLALFWVWTTDSQSGLRAFSKKAIKEIEIKSNRMEVSSEFFNEIQSHNLKFFEVPITSIYTRYSLSKGQKNVNVFRILSKLIYRRFFAK</sequence>
<protein>
    <recommendedName>
        <fullName evidence="2">Glycosyltransferase 2-like domain-containing protein</fullName>
    </recommendedName>
</protein>
<reference evidence="3 4" key="1">
    <citation type="journal article" date="2016" name="Nat. Commun.">
        <title>Thousands of microbial genomes shed light on interconnected biogeochemical processes in an aquifer system.</title>
        <authorList>
            <person name="Anantharaman K."/>
            <person name="Brown C.T."/>
            <person name="Hug L.A."/>
            <person name="Sharon I."/>
            <person name="Castelle C.J."/>
            <person name="Probst A.J."/>
            <person name="Thomas B.C."/>
            <person name="Singh A."/>
            <person name="Wilkins M.J."/>
            <person name="Karaoz U."/>
            <person name="Brodie E.L."/>
            <person name="Williams K.H."/>
            <person name="Hubbard S.S."/>
            <person name="Banfield J.F."/>
        </authorList>
    </citation>
    <scope>NUCLEOTIDE SEQUENCE [LARGE SCALE GENOMIC DNA]</scope>
</reference>
<dbReference type="InterPro" id="IPR001173">
    <property type="entry name" value="Glyco_trans_2-like"/>
</dbReference>
<evidence type="ECO:0000313" key="4">
    <source>
        <dbReference type="Proteomes" id="UP000178764"/>
    </source>
</evidence>
<dbReference type="SUPFAM" id="SSF53448">
    <property type="entry name" value="Nucleotide-diphospho-sugar transferases"/>
    <property type="match status" value="1"/>
</dbReference>
<proteinExistence type="predicted"/>
<keyword evidence="1" id="KW-0812">Transmembrane</keyword>
<dbReference type="PANTHER" id="PTHR10859">
    <property type="entry name" value="GLYCOSYL TRANSFERASE"/>
    <property type="match status" value="1"/>
</dbReference>
<dbReference type="GO" id="GO:0006487">
    <property type="term" value="P:protein N-linked glycosylation"/>
    <property type="evidence" value="ECO:0007669"/>
    <property type="project" value="TreeGrafter"/>
</dbReference>
<dbReference type="Proteomes" id="UP000178764">
    <property type="component" value="Unassembled WGS sequence"/>
</dbReference>
<keyword evidence="1" id="KW-0472">Membrane</keyword>
<feature type="transmembrane region" description="Helical" evidence="1">
    <location>
        <begin position="127"/>
        <end position="147"/>
    </location>
</feature>